<feature type="region of interest" description="Disordered" evidence="8">
    <location>
        <begin position="581"/>
        <end position="610"/>
    </location>
</feature>
<keyword evidence="2" id="KW-1003">Cell membrane</keyword>
<feature type="transmembrane region" description="Helical" evidence="9">
    <location>
        <begin position="339"/>
        <end position="360"/>
    </location>
</feature>
<dbReference type="PANTHER" id="PTHR42643">
    <property type="entry name" value="IONOTROPIC RECEPTOR 20A-RELATED"/>
    <property type="match status" value="1"/>
</dbReference>
<organism evidence="10 11">
    <name type="scientific">Polypedilum vanderplanki</name>
    <name type="common">Sleeping chironomid midge</name>
    <dbReference type="NCBI Taxonomy" id="319348"/>
    <lineage>
        <taxon>Eukaryota</taxon>
        <taxon>Metazoa</taxon>
        <taxon>Ecdysozoa</taxon>
        <taxon>Arthropoda</taxon>
        <taxon>Hexapoda</taxon>
        <taxon>Insecta</taxon>
        <taxon>Pterygota</taxon>
        <taxon>Neoptera</taxon>
        <taxon>Endopterygota</taxon>
        <taxon>Diptera</taxon>
        <taxon>Nematocera</taxon>
        <taxon>Chironomoidea</taxon>
        <taxon>Chironomidae</taxon>
        <taxon>Chironominae</taxon>
        <taxon>Polypedilum</taxon>
        <taxon>Polypedilum</taxon>
    </lineage>
</organism>
<comment type="caution">
    <text evidence="10">The sequence shown here is derived from an EMBL/GenBank/DDBJ whole genome shotgun (WGS) entry which is preliminary data.</text>
</comment>
<sequence length="670" mass="78487">MSNAISKVLTDVIDEFFIKQEISLDILIIEPISQNYPDIIDLTLTKINKSKPHFVRTFNPKKTEYISINSSAVIFVDWYMQKNLSLRKIIAVQKADTIDLRFLLYFINCAKINENITFGNDESKSNALFWYSFIICHQNYKTLNLLTYEWFESRKCNKRQTKILNSFDLEIIIWKNPLKNYKKFKNFNHCHFEIDLKHFDISMPLKNISIIDAVAEKLNFTFQFGKNSIFSLIPGYLTIYDYFSVTTSFKESKISLLVTEGEAYTNYEKLLLPFDELTWIFLLSTFAFAFMLIFCINRMNKQVKEIFFGKCVTMPSFNVVGTFFGIGQTRLPEANFSRFILMMFIIFCLIFRTAYQGVLFEFMNTDMRKPHAKTIDEVFQKNFTIFLHRSIDASLFLKYIEEVEEKAMNFEIIQSSNIHEDICKIMIENKPKTAIVVGDILLMIVNSICEKKPIKIHETYMTIPVGLATESLHFMFENIEDTIQWLIPSGIIKQSEDFYYWVLYGKNHFEIDDGPKILTMSDLSYGFNIWLITCLATIFEFFIEILVHRIKSRKQIKVEQSKVVEEKDEVKIGEENLEENHEATKKLKSEESSETTESKEQKIIEEAGTNIEPNENLEIVKENELKSDANLSEDKNETKIVKDDAMEEQKINESQEMKIDDLKVVNLEED</sequence>
<dbReference type="Gene3D" id="1.10.287.70">
    <property type="match status" value="1"/>
</dbReference>
<feature type="transmembrane region" description="Helical" evidence="9">
    <location>
        <begin position="527"/>
        <end position="547"/>
    </location>
</feature>
<protein>
    <submittedName>
        <fullName evidence="10">Uncharacterized protein</fullName>
    </submittedName>
</protein>
<keyword evidence="6" id="KW-0675">Receptor</keyword>
<evidence type="ECO:0000256" key="9">
    <source>
        <dbReference type="SAM" id="Phobius"/>
    </source>
</evidence>
<gene>
    <name evidence="10" type="ORF">PVAND_001039</name>
</gene>
<dbReference type="OrthoDB" id="6614738at2759"/>
<dbReference type="EMBL" id="JADBJN010000003">
    <property type="protein sequence ID" value="KAG5670801.1"/>
    <property type="molecule type" value="Genomic_DNA"/>
</dbReference>
<name>A0A9J6BLQ5_POLVA</name>
<feature type="transmembrane region" description="Helical" evidence="9">
    <location>
        <begin position="307"/>
        <end position="327"/>
    </location>
</feature>
<dbReference type="GO" id="GO:0005886">
    <property type="term" value="C:plasma membrane"/>
    <property type="evidence" value="ECO:0007669"/>
    <property type="project" value="UniProtKB-SubCell"/>
</dbReference>
<evidence type="ECO:0000256" key="1">
    <source>
        <dbReference type="ARBA" id="ARBA00004651"/>
    </source>
</evidence>
<keyword evidence="4 9" id="KW-1133">Transmembrane helix</keyword>
<evidence type="ECO:0000313" key="11">
    <source>
        <dbReference type="Proteomes" id="UP001107558"/>
    </source>
</evidence>
<feature type="transmembrane region" description="Helical" evidence="9">
    <location>
        <begin position="277"/>
        <end position="295"/>
    </location>
</feature>
<evidence type="ECO:0000313" key="10">
    <source>
        <dbReference type="EMBL" id="KAG5670801.1"/>
    </source>
</evidence>
<proteinExistence type="predicted"/>
<evidence type="ECO:0000256" key="5">
    <source>
        <dbReference type="ARBA" id="ARBA00023136"/>
    </source>
</evidence>
<dbReference type="InterPro" id="IPR052192">
    <property type="entry name" value="Insect_Ionotropic_Sensory_Rcpt"/>
</dbReference>
<evidence type="ECO:0000256" key="7">
    <source>
        <dbReference type="ARBA" id="ARBA00023180"/>
    </source>
</evidence>
<reference evidence="10" key="1">
    <citation type="submission" date="2021-03" db="EMBL/GenBank/DDBJ databases">
        <title>Chromosome level genome of the anhydrobiotic midge Polypedilum vanderplanki.</title>
        <authorList>
            <person name="Yoshida Y."/>
            <person name="Kikawada T."/>
            <person name="Gusev O."/>
        </authorList>
    </citation>
    <scope>NUCLEOTIDE SEQUENCE</scope>
    <source>
        <strain evidence="10">NIAS01</strain>
        <tissue evidence="10">Whole body or cell culture</tissue>
    </source>
</reference>
<keyword evidence="5 9" id="KW-0472">Membrane</keyword>
<keyword evidence="7" id="KW-0325">Glycoprotein</keyword>
<dbReference type="AlphaFoldDB" id="A0A9J6BLQ5"/>
<dbReference type="Proteomes" id="UP001107558">
    <property type="component" value="Chromosome 3"/>
</dbReference>
<accession>A0A9J6BLQ5</accession>
<evidence type="ECO:0000256" key="8">
    <source>
        <dbReference type="SAM" id="MobiDB-lite"/>
    </source>
</evidence>
<evidence type="ECO:0000256" key="4">
    <source>
        <dbReference type="ARBA" id="ARBA00022989"/>
    </source>
</evidence>
<evidence type="ECO:0000256" key="2">
    <source>
        <dbReference type="ARBA" id="ARBA00022475"/>
    </source>
</evidence>
<keyword evidence="11" id="KW-1185">Reference proteome</keyword>
<keyword evidence="3 9" id="KW-0812">Transmembrane</keyword>
<comment type="subcellular location">
    <subcellularLocation>
        <location evidence="1">Cell membrane</location>
        <topology evidence="1">Multi-pass membrane protein</topology>
    </subcellularLocation>
</comment>
<evidence type="ECO:0000256" key="6">
    <source>
        <dbReference type="ARBA" id="ARBA00023170"/>
    </source>
</evidence>
<evidence type="ECO:0000256" key="3">
    <source>
        <dbReference type="ARBA" id="ARBA00022692"/>
    </source>
</evidence>
<feature type="compositionally biased region" description="Basic and acidic residues" evidence="8">
    <location>
        <begin position="581"/>
        <end position="605"/>
    </location>
</feature>
<dbReference type="PANTHER" id="PTHR42643:SF30">
    <property type="entry name" value="IONOTROPIC RECEPTOR 40A-RELATED"/>
    <property type="match status" value="1"/>
</dbReference>